<feature type="domain" description="SsuA/THI5-like" evidence="2">
    <location>
        <begin position="28"/>
        <end position="84"/>
    </location>
</feature>
<dbReference type="Pfam" id="PF09084">
    <property type="entry name" value="NMT1"/>
    <property type="match status" value="1"/>
</dbReference>
<comment type="caution">
    <text evidence="3">The sequence shown here is derived from an EMBL/GenBank/DDBJ whole genome shotgun (WGS) entry which is preliminary data.</text>
</comment>
<protein>
    <recommendedName>
        <fullName evidence="2">SsuA/THI5-like domain-containing protein</fullName>
    </recommendedName>
</protein>
<dbReference type="Gene3D" id="3.40.190.10">
    <property type="entry name" value="Periplasmic binding protein-like II"/>
    <property type="match status" value="1"/>
</dbReference>
<sequence length="124" mass="13283">MRPATSVCQARDGPVRSHASTGSTSAPASAHDVENLPLADNGLPFMAESLVTTEENIQTRRDALKGFLVTMIKCWTDAVADPEESARLAVEEYGADLGLQMDKEIRQAQEQNKLVSTAEPGPTA</sequence>
<evidence type="ECO:0000313" key="3">
    <source>
        <dbReference type="EMBL" id="GER22589.1"/>
    </source>
</evidence>
<keyword evidence="4" id="KW-1185">Reference proteome</keyword>
<dbReference type="RefSeq" id="WP_216364659.1">
    <property type="nucleotide sequence ID" value="NZ_BKDJ01000004.1"/>
</dbReference>
<feature type="compositionally biased region" description="Low complexity" evidence="1">
    <location>
        <begin position="17"/>
        <end position="30"/>
    </location>
</feature>
<feature type="region of interest" description="Disordered" evidence="1">
    <location>
        <begin position="1"/>
        <end position="36"/>
    </location>
</feature>
<name>A0A5A7NPI2_9MICC</name>
<evidence type="ECO:0000256" key="1">
    <source>
        <dbReference type="SAM" id="MobiDB-lite"/>
    </source>
</evidence>
<accession>A0A5A7NPI2</accession>
<dbReference type="Proteomes" id="UP000325307">
    <property type="component" value="Unassembled WGS sequence"/>
</dbReference>
<proteinExistence type="predicted"/>
<evidence type="ECO:0000259" key="2">
    <source>
        <dbReference type="Pfam" id="PF09084"/>
    </source>
</evidence>
<dbReference type="InterPro" id="IPR015168">
    <property type="entry name" value="SsuA/THI5"/>
</dbReference>
<dbReference type="EMBL" id="BKDJ01000004">
    <property type="protein sequence ID" value="GER22589.1"/>
    <property type="molecule type" value="Genomic_DNA"/>
</dbReference>
<organism evidence="3 4">
    <name type="scientific">Zafaria cholistanensis</name>
    <dbReference type="NCBI Taxonomy" id="1682741"/>
    <lineage>
        <taxon>Bacteria</taxon>
        <taxon>Bacillati</taxon>
        <taxon>Actinomycetota</taxon>
        <taxon>Actinomycetes</taxon>
        <taxon>Micrococcales</taxon>
        <taxon>Micrococcaceae</taxon>
        <taxon>Zafaria</taxon>
    </lineage>
</organism>
<reference evidence="3 4" key="1">
    <citation type="submission" date="2019-09" db="EMBL/GenBank/DDBJ databases">
        <title>Arthrobacter zafarii sp. nov., a moderately thermotolerant and halotolerant actinobacterium isolated from Cholistan desert soil of Pakistan.</title>
        <authorList>
            <person name="Amin A."/>
            <person name="Ahmed I."/>
            <person name="Khalid N."/>
            <person name="Schumann P."/>
            <person name="Busse H.J."/>
            <person name="Khan I.U."/>
            <person name="Li S."/>
            <person name="Li W.J."/>
        </authorList>
    </citation>
    <scope>NUCLEOTIDE SEQUENCE [LARGE SCALE GENOMIC DNA]</scope>
    <source>
        <strain evidence="3 4">NCCP-1664</strain>
    </source>
</reference>
<gene>
    <name evidence="3" type="ORF">NCCP1664_10860</name>
</gene>
<dbReference type="AlphaFoldDB" id="A0A5A7NPI2"/>
<evidence type="ECO:0000313" key="4">
    <source>
        <dbReference type="Proteomes" id="UP000325307"/>
    </source>
</evidence>